<dbReference type="InterPro" id="IPR048913">
    <property type="entry name" value="BetaGal_gal-bd"/>
</dbReference>
<dbReference type="PROSITE" id="PS50022">
    <property type="entry name" value="FA58C_3"/>
    <property type="match status" value="1"/>
</dbReference>
<keyword evidence="3" id="KW-0326">Glycosidase</keyword>
<dbReference type="Pfam" id="PF00754">
    <property type="entry name" value="F5_F8_type_C"/>
    <property type="match status" value="1"/>
</dbReference>
<dbReference type="Gene3D" id="3.20.20.80">
    <property type="entry name" value="Glycosidases"/>
    <property type="match status" value="1"/>
</dbReference>
<dbReference type="OrthoDB" id="703126at2"/>
<organism evidence="7 8">
    <name type="scientific">Pedobacter frigiditerrae</name>
    <dbReference type="NCBI Taxonomy" id="2530452"/>
    <lineage>
        <taxon>Bacteria</taxon>
        <taxon>Pseudomonadati</taxon>
        <taxon>Bacteroidota</taxon>
        <taxon>Sphingobacteriia</taxon>
        <taxon>Sphingobacteriales</taxon>
        <taxon>Sphingobacteriaceae</taxon>
        <taxon>Pedobacter</taxon>
    </lineage>
</organism>
<feature type="chain" id="PRO_5020987479" evidence="5">
    <location>
        <begin position="21"/>
        <end position="800"/>
    </location>
</feature>
<dbReference type="InterPro" id="IPR000421">
    <property type="entry name" value="FA58C"/>
</dbReference>
<dbReference type="PANTHER" id="PTHR23421">
    <property type="entry name" value="BETA-GALACTOSIDASE RELATED"/>
    <property type="match status" value="1"/>
</dbReference>
<evidence type="ECO:0000313" key="7">
    <source>
        <dbReference type="EMBL" id="TCC91978.1"/>
    </source>
</evidence>
<keyword evidence="5" id="KW-0732">Signal</keyword>
<name>A0A4R0MXH3_9SPHI</name>
<comment type="caution">
    <text evidence="7">The sequence shown here is derived from an EMBL/GenBank/DDBJ whole genome shotgun (WGS) entry which is preliminary data.</text>
</comment>
<dbReference type="RefSeq" id="WP_131552919.1">
    <property type="nucleotide sequence ID" value="NZ_SJSK01000002.1"/>
</dbReference>
<evidence type="ECO:0000259" key="6">
    <source>
        <dbReference type="PROSITE" id="PS50022"/>
    </source>
</evidence>
<dbReference type="PRINTS" id="PR00742">
    <property type="entry name" value="GLHYDRLASE35"/>
</dbReference>
<protein>
    <submittedName>
        <fullName evidence="7">Beta-galactosidase</fullName>
    </submittedName>
</protein>
<dbReference type="EMBL" id="SJSK01000002">
    <property type="protein sequence ID" value="TCC91978.1"/>
    <property type="molecule type" value="Genomic_DNA"/>
</dbReference>
<keyword evidence="8" id="KW-1185">Reference proteome</keyword>
<sequence>MNFKTLLVVFTLFFVNTLKAQQTQSFAIGTENFELNGKPYVIRCGEMHFARIPKAEWRSRLKMAKAMGLNTVCAYLFWNMHENQKDQFTWSGQADAKTFCKIAQEEGLYVILRPGPYSCAEWEFGGFPWWLLKDKTIKLRTQHPYFLERSKKYLMAVGKELAPLQITKGGNILMVQVENEYGSYGSDKAYMNIIKANLQEAGFTVPLFHCDGPSQLKADHPEGLFAVVNFGSNPEANFKALRDLQPTGPLMCGEYYPGWFDSWGRPHHKGDTKRIVNELKYMLDQKASFSIYMVHGGTTFGTYAGANSPPYLPQTSSYDYDAPIDEAGNPTEKFYALRELFEKYLQEGEQLTPIPAKQKFQTLDPVKFSSFAALNQNLPKATLNETPMLMEDLNQDFGCVMYKANIPAGAKTTLTFDDIHDYALVYLDNKLIGSLDRRKNKFSIELPARIKAAQLSVLVEATGRVNYGGHMHDRKGIHGRVFLVDENKKTEIKNWKNYPIRLGDVTIPVKYQAFTKQTIMSKHSQIDRNIAHDSFITDKNKLYTDENPEAGFYKGTFVVNAIENTYLDLSKWNKGLVWVNGHCLSRYWSIGPTQTMLVPKSWLKKGINEVVVFDLYGSAKPELTFLDHPILDQVNEPLPQKHKSASQKWDATALTPIAAGSFENTNKLQTVTFKPTSARYFALEALSEQKGQPFTTIAEINLYDASGKEIPRTNWKVVFADSEEVGGDDGSAVNVFDLQFTSIWHTEWENTSPKPPHQIVIDLGKNYQIASVKVLPRQDNANGRIKDYKIYLSTTLFKGL</sequence>
<evidence type="ECO:0000256" key="1">
    <source>
        <dbReference type="ARBA" id="ARBA00009809"/>
    </source>
</evidence>
<dbReference type="InterPro" id="IPR048912">
    <property type="entry name" value="BetaGal1-like_ABD1"/>
</dbReference>
<dbReference type="SUPFAM" id="SSF49785">
    <property type="entry name" value="Galactose-binding domain-like"/>
    <property type="match status" value="4"/>
</dbReference>
<gene>
    <name evidence="7" type="ORF">EZ428_09570</name>
</gene>
<dbReference type="SUPFAM" id="SSF51445">
    <property type="entry name" value="(Trans)glycosidases"/>
    <property type="match status" value="1"/>
</dbReference>
<feature type="signal peptide" evidence="5">
    <location>
        <begin position="1"/>
        <end position="20"/>
    </location>
</feature>
<dbReference type="Pfam" id="PF21467">
    <property type="entry name" value="BetaGal_gal-bd"/>
    <property type="match status" value="1"/>
</dbReference>
<dbReference type="Gene3D" id="2.60.120.260">
    <property type="entry name" value="Galactose-binding domain-like"/>
    <property type="match status" value="4"/>
</dbReference>
<evidence type="ECO:0000256" key="2">
    <source>
        <dbReference type="ARBA" id="ARBA00022801"/>
    </source>
</evidence>
<dbReference type="GO" id="GO:0004553">
    <property type="term" value="F:hydrolase activity, hydrolyzing O-glycosyl compounds"/>
    <property type="evidence" value="ECO:0007669"/>
    <property type="project" value="InterPro"/>
</dbReference>
<evidence type="ECO:0000256" key="3">
    <source>
        <dbReference type="ARBA" id="ARBA00023295"/>
    </source>
</evidence>
<dbReference type="Proteomes" id="UP000292884">
    <property type="component" value="Unassembled WGS sequence"/>
</dbReference>
<evidence type="ECO:0000313" key="8">
    <source>
        <dbReference type="Proteomes" id="UP000292884"/>
    </source>
</evidence>
<dbReference type="GO" id="GO:0005975">
    <property type="term" value="P:carbohydrate metabolic process"/>
    <property type="evidence" value="ECO:0007669"/>
    <property type="project" value="InterPro"/>
</dbReference>
<dbReference type="AlphaFoldDB" id="A0A4R0MXH3"/>
<dbReference type="Pfam" id="PF01301">
    <property type="entry name" value="Glyco_hydro_35"/>
    <property type="match status" value="1"/>
</dbReference>
<dbReference type="InterPro" id="IPR017853">
    <property type="entry name" value="GH"/>
</dbReference>
<evidence type="ECO:0000256" key="4">
    <source>
        <dbReference type="RuleBase" id="RU003679"/>
    </source>
</evidence>
<dbReference type="Pfam" id="PF21317">
    <property type="entry name" value="BetaGal_ABD_1"/>
    <property type="match status" value="1"/>
</dbReference>
<feature type="domain" description="F5/8 type C" evidence="6">
    <location>
        <begin position="695"/>
        <end position="800"/>
    </location>
</feature>
<reference evidence="7 8" key="1">
    <citation type="submission" date="2019-02" db="EMBL/GenBank/DDBJ databases">
        <title>Pedobacter sp. RP-1-13 sp. nov., isolated from Arctic soil.</title>
        <authorList>
            <person name="Dahal R.H."/>
        </authorList>
    </citation>
    <scope>NUCLEOTIDE SEQUENCE [LARGE SCALE GENOMIC DNA]</scope>
    <source>
        <strain evidence="7 8">RP-1-13</strain>
    </source>
</reference>
<evidence type="ECO:0000256" key="5">
    <source>
        <dbReference type="SAM" id="SignalP"/>
    </source>
</evidence>
<keyword evidence="2" id="KW-0378">Hydrolase</keyword>
<dbReference type="InterPro" id="IPR001944">
    <property type="entry name" value="Glycoside_Hdrlase_35"/>
</dbReference>
<accession>A0A4R0MXH3</accession>
<dbReference type="InterPro" id="IPR031330">
    <property type="entry name" value="Gly_Hdrlase_35_cat"/>
</dbReference>
<comment type="similarity">
    <text evidence="1 4">Belongs to the glycosyl hydrolase 35 family.</text>
</comment>
<proteinExistence type="inferred from homology"/>
<dbReference type="InterPro" id="IPR008979">
    <property type="entry name" value="Galactose-bd-like_sf"/>
</dbReference>